<protein>
    <submittedName>
        <fullName evidence="1">Uncharacterized protein</fullName>
    </submittedName>
</protein>
<comment type="caution">
    <text evidence="1">The sequence shown here is derived from an EMBL/GenBank/DDBJ whole genome shotgun (WGS) entry which is preliminary data.</text>
</comment>
<reference evidence="1 2" key="1">
    <citation type="submission" date="2019-03" db="EMBL/GenBank/DDBJ databases">
        <title>Genomic Encyclopedia of Type Strains, Phase IV (KMG-IV): sequencing the most valuable type-strain genomes for metagenomic binning, comparative biology and taxonomic classification.</title>
        <authorList>
            <person name="Goeker M."/>
        </authorList>
    </citation>
    <scope>NUCLEOTIDE SEQUENCE [LARGE SCALE GENOMIC DNA]</scope>
    <source>
        <strain evidence="1 2">DSM 100059</strain>
    </source>
</reference>
<evidence type="ECO:0000313" key="1">
    <source>
        <dbReference type="EMBL" id="TDX02093.1"/>
    </source>
</evidence>
<keyword evidence="2" id="KW-1185">Reference proteome</keyword>
<accession>A0A4V3GM50</accession>
<gene>
    <name evidence="1" type="ORF">EDB95_3143</name>
</gene>
<name>A0A4V3GM50_9BACT</name>
<sequence>MPSVRLQLPLFTSRPFIRNLYTQDIDVPDSIPCTRESFEQSETFVLEAIDWLETTPVSQKTERRKLLEAYMTAWLTQSPTVNIDLNAKIMPYNKKNLELVMVFMSGWTRYALQHDYTRDPVPCNLAGLRSVIKVYNANVGRGIRKDKAVEHLVDLERKGMLEDYVRLRLQ</sequence>
<organism evidence="1 2">
    <name type="scientific">Dinghuibacter silviterrae</name>
    <dbReference type="NCBI Taxonomy" id="1539049"/>
    <lineage>
        <taxon>Bacteria</taxon>
        <taxon>Pseudomonadati</taxon>
        <taxon>Bacteroidota</taxon>
        <taxon>Chitinophagia</taxon>
        <taxon>Chitinophagales</taxon>
        <taxon>Chitinophagaceae</taxon>
        <taxon>Dinghuibacter</taxon>
    </lineage>
</organism>
<evidence type="ECO:0000313" key="2">
    <source>
        <dbReference type="Proteomes" id="UP000294498"/>
    </source>
</evidence>
<dbReference type="Proteomes" id="UP000294498">
    <property type="component" value="Unassembled WGS sequence"/>
</dbReference>
<dbReference type="EMBL" id="SODV01000001">
    <property type="protein sequence ID" value="TDX02093.1"/>
    <property type="molecule type" value="Genomic_DNA"/>
</dbReference>
<dbReference type="OrthoDB" id="793442at2"/>
<dbReference type="RefSeq" id="WP_133994722.1">
    <property type="nucleotide sequence ID" value="NZ_SODV01000001.1"/>
</dbReference>
<proteinExistence type="predicted"/>
<dbReference type="AlphaFoldDB" id="A0A4V3GM50"/>